<dbReference type="NCBIfam" id="TIGR03733">
    <property type="entry name" value="lanti_perm_MutG"/>
    <property type="match status" value="1"/>
</dbReference>
<feature type="transmembrane region" description="Helical" evidence="1">
    <location>
        <begin position="132"/>
        <end position="156"/>
    </location>
</feature>
<evidence type="ECO:0000313" key="3">
    <source>
        <dbReference type="Proteomes" id="UP000245412"/>
    </source>
</evidence>
<dbReference type="InterPro" id="IPR022294">
    <property type="entry name" value="ABC-transptr_permeasesu"/>
</dbReference>
<feature type="transmembrane region" description="Helical" evidence="1">
    <location>
        <begin position="168"/>
        <end position="191"/>
    </location>
</feature>
<sequence>MVDFIRYTKSDLYKLKYSSFYFIHLALPICGVGLLLLYTAFSSISELNVVSSFFQIFAICYPFVIAIVCNIVEEQEMGAGYSQNLLTLPHRGFAVLSKFLILITFGFLAMIGSAALFYILLPIFRDTAALSIEIFLFPALVLWSANIMFYAVYFMISFRFGKNTCIGLGAVGSLLAALLQTGLGTGIWFVIPYGIGIHLSDYALNYALRIEAIQNAEITTAIVICIVLTVLLVILLMIWFRKYSGKHTVE</sequence>
<feature type="transmembrane region" description="Helical" evidence="1">
    <location>
        <begin position="93"/>
        <end position="120"/>
    </location>
</feature>
<name>A0AB73TAM9_9FIRM</name>
<evidence type="ECO:0000313" key="2">
    <source>
        <dbReference type="EMBL" id="PWJ79235.1"/>
    </source>
</evidence>
<keyword evidence="1" id="KW-1133">Transmembrane helix</keyword>
<organism evidence="2 3">
    <name type="scientific">Murimonas intestini</name>
    <dbReference type="NCBI Taxonomy" id="1337051"/>
    <lineage>
        <taxon>Bacteria</taxon>
        <taxon>Bacillati</taxon>
        <taxon>Bacillota</taxon>
        <taxon>Clostridia</taxon>
        <taxon>Lachnospirales</taxon>
        <taxon>Lachnospiraceae</taxon>
        <taxon>Murimonas</taxon>
    </lineage>
</organism>
<dbReference type="Proteomes" id="UP000245412">
    <property type="component" value="Unassembled WGS sequence"/>
</dbReference>
<protein>
    <submittedName>
        <fullName evidence="2">ABC-2 type transport system permease protein</fullName>
    </submittedName>
</protein>
<proteinExistence type="predicted"/>
<feature type="transmembrane region" description="Helical" evidence="1">
    <location>
        <begin position="53"/>
        <end position="72"/>
    </location>
</feature>
<feature type="transmembrane region" description="Helical" evidence="1">
    <location>
        <begin position="20"/>
        <end position="41"/>
    </location>
</feature>
<dbReference type="CDD" id="cd21808">
    <property type="entry name" value="ABC-2_lan_permease_MutG"/>
    <property type="match status" value="1"/>
</dbReference>
<feature type="transmembrane region" description="Helical" evidence="1">
    <location>
        <begin position="218"/>
        <end position="240"/>
    </location>
</feature>
<comment type="caution">
    <text evidence="2">The sequence shown here is derived from an EMBL/GenBank/DDBJ whole genome shotgun (WGS) entry which is preliminary data.</text>
</comment>
<accession>A0AB73TAM9</accession>
<keyword evidence="3" id="KW-1185">Reference proteome</keyword>
<keyword evidence="1" id="KW-0472">Membrane</keyword>
<reference evidence="2 3" key="1">
    <citation type="submission" date="2018-05" db="EMBL/GenBank/DDBJ databases">
        <authorList>
            <person name="Goeker M."/>
            <person name="Huntemann M."/>
            <person name="Clum A."/>
            <person name="Pillay M."/>
            <person name="Palaniappan K."/>
            <person name="Varghese N."/>
            <person name="Mikhailova N."/>
            <person name="Stamatis D."/>
            <person name="Reddy T."/>
            <person name="Daum C."/>
            <person name="Shapiro N."/>
            <person name="Ivanova N."/>
            <person name="Kyrpides N."/>
            <person name="Woyke T."/>
        </authorList>
    </citation>
    <scope>NUCLEOTIDE SEQUENCE [LARGE SCALE GENOMIC DNA]</scope>
    <source>
        <strain evidence="2 3">DSM 26524</strain>
    </source>
</reference>
<gene>
    <name evidence="2" type="ORF">C7383_101616</name>
</gene>
<evidence type="ECO:0000256" key="1">
    <source>
        <dbReference type="SAM" id="Phobius"/>
    </source>
</evidence>
<dbReference type="AlphaFoldDB" id="A0AB73TAM9"/>
<keyword evidence="1" id="KW-0812">Transmembrane</keyword>
<dbReference type="EMBL" id="QGGY01000001">
    <property type="protein sequence ID" value="PWJ79235.1"/>
    <property type="molecule type" value="Genomic_DNA"/>
</dbReference>
<dbReference type="RefSeq" id="WP_257497363.1">
    <property type="nucleotide sequence ID" value="NZ_JANKBI010000001.1"/>
</dbReference>